<accession>A0ABD1ZPS8</accession>
<evidence type="ECO:0000256" key="3">
    <source>
        <dbReference type="ARBA" id="ARBA00022525"/>
    </source>
</evidence>
<gene>
    <name evidence="8" type="ORF">R1flu_020874</name>
</gene>
<comment type="similarity">
    <text evidence="2">Belongs to the 'GDSL' lipolytic enzyme family.</text>
</comment>
<keyword evidence="5" id="KW-0378">Hydrolase</keyword>
<keyword evidence="9" id="KW-1185">Reference proteome</keyword>
<dbReference type="InterPro" id="IPR036514">
    <property type="entry name" value="SGNH_hydro_sf"/>
</dbReference>
<reference evidence="8 9" key="1">
    <citation type="submission" date="2024-09" db="EMBL/GenBank/DDBJ databases">
        <title>Chromosome-scale assembly of Riccia fluitans.</title>
        <authorList>
            <person name="Paukszto L."/>
            <person name="Sawicki J."/>
            <person name="Karawczyk K."/>
            <person name="Piernik-Szablinska J."/>
            <person name="Szczecinska M."/>
            <person name="Mazdziarz M."/>
        </authorList>
    </citation>
    <scope>NUCLEOTIDE SEQUENCE [LARGE SCALE GENOMIC DNA]</scope>
    <source>
        <strain evidence="8">Rf_01</strain>
        <tissue evidence="8">Aerial parts of the thallus</tissue>
    </source>
</reference>
<evidence type="ECO:0000256" key="7">
    <source>
        <dbReference type="SAM" id="SignalP"/>
    </source>
</evidence>
<evidence type="ECO:0000256" key="6">
    <source>
        <dbReference type="ARBA" id="ARBA00022963"/>
    </source>
</evidence>
<dbReference type="EMBL" id="JBHFFA010000001">
    <property type="protein sequence ID" value="KAL2652746.1"/>
    <property type="molecule type" value="Genomic_DNA"/>
</dbReference>
<dbReference type="InterPro" id="IPR051238">
    <property type="entry name" value="GDSL_esterase/lipase"/>
</dbReference>
<dbReference type="GO" id="GO:0016042">
    <property type="term" value="P:lipid catabolic process"/>
    <property type="evidence" value="ECO:0007669"/>
    <property type="project" value="UniProtKB-KW"/>
</dbReference>
<evidence type="ECO:0000313" key="8">
    <source>
        <dbReference type="EMBL" id="KAL2652746.1"/>
    </source>
</evidence>
<protein>
    <recommendedName>
        <fullName evidence="10">GDSL esterase/lipase</fullName>
    </recommendedName>
</protein>
<dbReference type="InterPro" id="IPR035669">
    <property type="entry name" value="SGNH_plant_lipase-like"/>
</dbReference>
<evidence type="ECO:0000256" key="5">
    <source>
        <dbReference type="ARBA" id="ARBA00022801"/>
    </source>
</evidence>
<keyword evidence="3" id="KW-0964">Secreted</keyword>
<dbReference type="Proteomes" id="UP001605036">
    <property type="component" value="Unassembled WGS sequence"/>
</dbReference>
<evidence type="ECO:0000256" key="1">
    <source>
        <dbReference type="ARBA" id="ARBA00004613"/>
    </source>
</evidence>
<keyword evidence="4 7" id="KW-0732">Signal</keyword>
<dbReference type="CDD" id="cd01837">
    <property type="entry name" value="SGNH_plant_lipase_like"/>
    <property type="match status" value="1"/>
</dbReference>
<keyword evidence="6" id="KW-0443">Lipid metabolism</keyword>
<dbReference type="GO" id="GO:0016787">
    <property type="term" value="F:hydrolase activity"/>
    <property type="evidence" value="ECO:0007669"/>
    <property type="project" value="UniProtKB-KW"/>
</dbReference>
<evidence type="ECO:0000313" key="9">
    <source>
        <dbReference type="Proteomes" id="UP001605036"/>
    </source>
</evidence>
<feature type="signal peptide" evidence="7">
    <location>
        <begin position="1"/>
        <end position="27"/>
    </location>
</feature>
<keyword evidence="6" id="KW-0442">Lipid degradation</keyword>
<comment type="caution">
    <text evidence="8">The sequence shown here is derived from an EMBL/GenBank/DDBJ whole genome shotgun (WGS) entry which is preliminary data.</text>
</comment>
<evidence type="ECO:0000256" key="2">
    <source>
        <dbReference type="ARBA" id="ARBA00008668"/>
    </source>
</evidence>
<dbReference type="AlphaFoldDB" id="A0ABD1ZPS8"/>
<dbReference type="InterPro" id="IPR001087">
    <property type="entry name" value="GDSL"/>
</dbReference>
<dbReference type="PANTHER" id="PTHR45650:SF81">
    <property type="match status" value="1"/>
</dbReference>
<dbReference type="PANTHER" id="PTHR45650">
    <property type="entry name" value="GDSL-LIKE LIPASE/ACYLHYDROLASE-RELATED"/>
    <property type="match status" value="1"/>
</dbReference>
<sequence>MENRILCLVNAALMMIMLVPLSDSAQAQNVSSTPVFFVFGDSLVDPGNNNYITTLAKANFPPNGIDFPLGATGRFCNGRTVADVISQKVGVPYVPAYLNPNTQGFAILGGVNYASAAGGILDATGANYGGRISMNRQIQQFQNTQQQFIQQLGSQAANQVFAKALYFFVMGSNDYINNYLQPRSRSSASYNPKAFEALLVREYSQQLVRLYNLGARKFGVFNVGPLGCIPSQLNTRRSPDGKCIKFINEYVKGFNAALNNELSALRVRLPNATFIYGKAYDLVVARVNFPAKFGLTVVNEGCCGIGRYKGAVACVSGFQPCANREEYLFWDPFHPTDAVNEQLGNAFYSGGSSAIIPMNIKQLIAAP</sequence>
<dbReference type="Pfam" id="PF00657">
    <property type="entry name" value="Lipase_GDSL"/>
    <property type="match status" value="1"/>
</dbReference>
<evidence type="ECO:0008006" key="10">
    <source>
        <dbReference type="Google" id="ProtNLM"/>
    </source>
</evidence>
<feature type="chain" id="PRO_5044810375" description="GDSL esterase/lipase" evidence="7">
    <location>
        <begin position="28"/>
        <end position="367"/>
    </location>
</feature>
<dbReference type="Gene3D" id="3.40.50.1110">
    <property type="entry name" value="SGNH hydrolase"/>
    <property type="match status" value="1"/>
</dbReference>
<proteinExistence type="inferred from homology"/>
<evidence type="ECO:0000256" key="4">
    <source>
        <dbReference type="ARBA" id="ARBA00022729"/>
    </source>
</evidence>
<comment type="subcellular location">
    <subcellularLocation>
        <location evidence="1">Secreted</location>
    </subcellularLocation>
</comment>
<name>A0ABD1ZPS8_9MARC</name>
<dbReference type="GO" id="GO:0005576">
    <property type="term" value="C:extracellular region"/>
    <property type="evidence" value="ECO:0007669"/>
    <property type="project" value="UniProtKB-SubCell"/>
</dbReference>
<organism evidence="8 9">
    <name type="scientific">Riccia fluitans</name>
    <dbReference type="NCBI Taxonomy" id="41844"/>
    <lineage>
        <taxon>Eukaryota</taxon>
        <taxon>Viridiplantae</taxon>
        <taxon>Streptophyta</taxon>
        <taxon>Embryophyta</taxon>
        <taxon>Marchantiophyta</taxon>
        <taxon>Marchantiopsida</taxon>
        <taxon>Marchantiidae</taxon>
        <taxon>Marchantiales</taxon>
        <taxon>Ricciaceae</taxon>
        <taxon>Riccia</taxon>
    </lineage>
</organism>